<evidence type="ECO:0000256" key="9">
    <source>
        <dbReference type="RuleBase" id="RU364020"/>
    </source>
</evidence>
<comment type="similarity">
    <text evidence="2 9">Belongs to the sulfotransferase 2 family.</text>
</comment>
<dbReference type="EC" id="2.8.2.-" evidence="9"/>
<accession>A0A834XY95</accession>
<dbReference type="GO" id="GO:0008146">
    <property type="term" value="F:sulfotransferase activity"/>
    <property type="evidence" value="ECO:0007669"/>
    <property type="project" value="InterPro"/>
</dbReference>
<keyword evidence="11" id="KW-1185">Reference proteome</keyword>
<keyword evidence="9" id="KW-0119">Carbohydrate metabolism</keyword>
<feature type="transmembrane region" description="Helical" evidence="9">
    <location>
        <begin position="7"/>
        <end position="26"/>
    </location>
</feature>
<dbReference type="GO" id="GO:0016051">
    <property type="term" value="P:carbohydrate biosynthetic process"/>
    <property type="evidence" value="ECO:0007669"/>
    <property type="project" value="InterPro"/>
</dbReference>
<dbReference type="PANTHER" id="PTHR12137:SF63">
    <property type="entry name" value="CARBOHYDRATE SULFOTRANSFERASE"/>
    <property type="match status" value="1"/>
</dbReference>
<reference evidence="10 11" key="1">
    <citation type="submission" date="2020-08" db="EMBL/GenBank/DDBJ databases">
        <title>Aphidius gifuensis genome sequencing and assembly.</title>
        <authorList>
            <person name="Du Z."/>
        </authorList>
    </citation>
    <scope>NUCLEOTIDE SEQUENCE [LARGE SCALE GENOMIC DNA]</scope>
    <source>
        <strain evidence="10">YNYX2018</strain>
        <tissue evidence="10">Adults</tissue>
    </source>
</reference>
<evidence type="ECO:0000256" key="2">
    <source>
        <dbReference type="ARBA" id="ARBA00006339"/>
    </source>
</evidence>
<dbReference type="AlphaFoldDB" id="A0A834XY95"/>
<evidence type="ECO:0000256" key="4">
    <source>
        <dbReference type="ARBA" id="ARBA00022692"/>
    </source>
</evidence>
<dbReference type="GO" id="GO:0000139">
    <property type="term" value="C:Golgi membrane"/>
    <property type="evidence" value="ECO:0007669"/>
    <property type="project" value="UniProtKB-SubCell"/>
</dbReference>
<evidence type="ECO:0000256" key="3">
    <source>
        <dbReference type="ARBA" id="ARBA00022679"/>
    </source>
</evidence>
<gene>
    <name evidence="10" type="ORF">HCN44_011131</name>
</gene>
<evidence type="ECO:0000313" key="11">
    <source>
        <dbReference type="Proteomes" id="UP000639338"/>
    </source>
</evidence>
<keyword evidence="4 9" id="KW-0812">Transmembrane</keyword>
<evidence type="ECO:0000313" key="10">
    <source>
        <dbReference type="EMBL" id="KAF7993862.1"/>
    </source>
</evidence>
<name>A0A834XY95_APHGI</name>
<evidence type="ECO:0000256" key="6">
    <source>
        <dbReference type="ARBA" id="ARBA00023034"/>
    </source>
</evidence>
<comment type="caution">
    <text evidence="10">The sequence shown here is derived from an EMBL/GenBank/DDBJ whole genome shotgun (WGS) entry which is preliminary data.</text>
</comment>
<dbReference type="OrthoDB" id="2019940at2759"/>
<keyword evidence="5 9" id="KW-1133">Transmembrane helix</keyword>
<dbReference type="EMBL" id="JACMRX010000003">
    <property type="protein sequence ID" value="KAF7993862.1"/>
    <property type="molecule type" value="Genomic_DNA"/>
</dbReference>
<proteinExistence type="inferred from homology"/>
<protein>
    <recommendedName>
        <fullName evidence="9">Carbohydrate sulfotransferase</fullName>
        <ecNumber evidence="9">2.8.2.-</ecNumber>
    </recommendedName>
</protein>
<evidence type="ECO:0000256" key="1">
    <source>
        <dbReference type="ARBA" id="ARBA00004323"/>
    </source>
</evidence>
<dbReference type="Pfam" id="PF03567">
    <property type="entry name" value="Sulfotransfer_2"/>
    <property type="match status" value="1"/>
</dbReference>
<sequence>MSKKIRRVFNWTLIFTFSFVIVFIILKQNHEKIDEEKVNWEARNAIRINNIKRVCEKYNLGIYKNHKDDGKNIIKYPPTPQYTASTTWLYNICLLMRIPEAELSSGREQISTIARRVIPELDYPEAEEAMQDTTKLLVVRHPFERLLSAYRDKLENSIAGRQHGTLHFYRKYGSAIVKKYRGNDFVKPRDDQVIHPINLPKPAGIEPTWSEFVDYIIDTELESYGDDHWMPYYLFCTPCSLNYSLVAKVETLYQDQLFAFEKLGLSQLIKPHWKHKVGISNAARIYFKQLNISQVNRLYNKYKLDFEMFAYSVDEYFQFTHDYATEENPFEVDFFSDVYDNE</sequence>
<keyword evidence="9" id="KW-0735">Signal-anchor</keyword>
<comment type="subcellular location">
    <subcellularLocation>
        <location evidence="1 9">Golgi apparatus membrane</location>
        <topology evidence="1 9">Single-pass type II membrane protein</topology>
    </subcellularLocation>
</comment>
<keyword evidence="6 9" id="KW-0333">Golgi apparatus</keyword>
<keyword evidence="3 9" id="KW-0808">Transferase</keyword>
<evidence type="ECO:0000256" key="5">
    <source>
        <dbReference type="ARBA" id="ARBA00022989"/>
    </source>
</evidence>
<dbReference type="PANTHER" id="PTHR12137">
    <property type="entry name" value="CARBOHYDRATE SULFOTRANSFERASE"/>
    <property type="match status" value="1"/>
</dbReference>
<dbReference type="Proteomes" id="UP000639338">
    <property type="component" value="Unassembled WGS sequence"/>
</dbReference>
<evidence type="ECO:0000256" key="8">
    <source>
        <dbReference type="ARBA" id="ARBA00023180"/>
    </source>
</evidence>
<organism evidence="10 11">
    <name type="scientific">Aphidius gifuensis</name>
    <name type="common">Parasitoid wasp</name>
    <dbReference type="NCBI Taxonomy" id="684658"/>
    <lineage>
        <taxon>Eukaryota</taxon>
        <taxon>Metazoa</taxon>
        <taxon>Ecdysozoa</taxon>
        <taxon>Arthropoda</taxon>
        <taxon>Hexapoda</taxon>
        <taxon>Insecta</taxon>
        <taxon>Pterygota</taxon>
        <taxon>Neoptera</taxon>
        <taxon>Endopterygota</taxon>
        <taxon>Hymenoptera</taxon>
        <taxon>Apocrita</taxon>
        <taxon>Ichneumonoidea</taxon>
        <taxon>Braconidae</taxon>
        <taxon>Aphidiinae</taxon>
        <taxon>Aphidius</taxon>
    </lineage>
</organism>
<keyword evidence="8 9" id="KW-0325">Glycoprotein</keyword>
<keyword evidence="7 9" id="KW-0472">Membrane</keyword>
<dbReference type="InterPro" id="IPR005331">
    <property type="entry name" value="Sulfotransferase"/>
</dbReference>
<evidence type="ECO:0000256" key="7">
    <source>
        <dbReference type="ARBA" id="ARBA00023136"/>
    </source>
</evidence>
<dbReference type="InterPro" id="IPR018011">
    <property type="entry name" value="Carb_sulfotrans_8-10"/>
</dbReference>